<reference evidence="1" key="1">
    <citation type="submission" date="1997-11" db="EMBL/GenBank/DDBJ databases">
        <title>Plasmids of the red algae Gracilaria and Gracilariopsis (Gracilariales): Molecular characterization and cellular localization.</title>
        <authorList>
            <person name="Goff L.J."/>
            <person name="Moon D.A."/>
        </authorList>
    </citation>
    <scope>NUCLEOTIDE SEQUENCE</scope>
    <source>
        <plasmid evidence="1">Gch7220</plasmid>
    </source>
</reference>
<evidence type="ECO:0000313" key="1">
    <source>
        <dbReference type="EMBL" id="AAC04739.1"/>
    </source>
</evidence>
<proteinExistence type="predicted"/>
<protein>
    <submittedName>
        <fullName evidence="1">Uncharacterized protein</fullName>
    </submittedName>
</protein>
<geneLocation type="plasmid" evidence="1">
    <name>Gch7220</name>
</geneLocation>
<accession>O49031</accession>
<keyword evidence="1" id="KW-0614">Plasmid</keyword>
<name>O49031_AGACH</name>
<sequence length="70" mass="8738">MDFILFNKTCNEPRINLLKKSKYKFFYFFTNRFSNLFTRRFFNRYFCTCPSSSSKQYKKDQELIDKFIQN</sequence>
<organism evidence="1">
    <name type="scientific">Agarophyton chilense</name>
    <name type="common">Red seaweed</name>
    <name type="synonym">Gracilaria chilensis</name>
    <dbReference type="NCBI Taxonomy" id="2510777"/>
    <lineage>
        <taxon>Eukaryota</taxon>
        <taxon>Rhodophyta</taxon>
        <taxon>Florideophyceae</taxon>
        <taxon>Rhodymeniophycidae</taxon>
        <taxon>Gracilariales</taxon>
        <taxon>Gracilariaceae</taxon>
        <taxon>Agarophyton</taxon>
    </lineage>
</organism>
<dbReference type="AlphaFoldDB" id="O49031"/>
<dbReference type="EMBL" id="AF034719">
    <property type="protein sequence ID" value="AAC04739.1"/>
    <property type="molecule type" value="Genomic_DNA"/>
</dbReference>